<keyword evidence="2" id="KW-1185">Reference proteome</keyword>
<protein>
    <submittedName>
        <fullName evidence="1">Uncharacterized protein</fullName>
    </submittedName>
</protein>
<proteinExistence type="predicted"/>
<accession>A0ABR1SW53</accession>
<name>A0ABR1SW53_9PEZI</name>
<evidence type="ECO:0000313" key="2">
    <source>
        <dbReference type="Proteomes" id="UP001444661"/>
    </source>
</evidence>
<dbReference type="EMBL" id="JAQQWK010000006">
    <property type="protein sequence ID" value="KAK8038550.1"/>
    <property type="molecule type" value="Genomic_DNA"/>
</dbReference>
<gene>
    <name evidence="1" type="ORF">PG993_006961</name>
</gene>
<evidence type="ECO:0000313" key="1">
    <source>
        <dbReference type="EMBL" id="KAK8038550.1"/>
    </source>
</evidence>
<organism evidence="1 2">
    <name type="scientific">Apiospora rasikravindrae</name>
    <dbReference type="NCBI Taxonomy" id="990691"/>
    <lineage>
        <taxon>Eukaryota</taxon>
        <taxon>Fungi</taxon>
        <taxon>Dikarya</taxon>
        <taxon>Ascomycota</taxon>
        <taxon>Pezizomycotina</taxon>
        <taxon>Sordariomycetes</taxon>
        <taxon>Xylariomycetidae</taxon>
        <taxon>Amphisphaeriales</taxon>
        <taxon>Apiosporaceae</taxon>
        <taxon>Apiospora</taxon>
    </lineage>
</organism>
<sequence>MQKGPSDAFAPLLQGVGVQRSDDAVVCGLRRARELGLLLGVGAPNCDHGEQEGDTLQQRAGVGIGIGVGIDVVAGVGAGHSLWVGDGAELGIQNALANLLGQHVGIAELMLDYEIHGEELCVAEAVGRGAQPMVQVDAIDGVARVARVV</sequence>
<dbReference type="Proteomes" id="UP001444661">
    <property type="component" value="Unassembled WGS sequence"/>
</dbReference>
<reference evidence="1 2" key="1">
    <citation type="submission" date="2023-01" db="EMBL/GenBank/DDBJ databases">
        <title>Analysis of 21 Apiospora genomes using comparative genomics revels a genus with tremendous synthesis potential of carbohydrate active enzymes and secondary metabolites.</title>
        <authorList>
            <person name="Sorensen T."/>
        </authorList>
    </citation>
    <scope>NUCLEOTIDE SEQUENCE [LARGE SCALE GENOMIC DNA]</scope>
    <source>
        <strain evidence="1 2">CBS 33761</strain>
    </source>
</reference>
<comment type="caution">
    <text evidence="1">The sequence shown here is derived from an EMBL/GenBank/DDBJ whole genome shotgun (WGS) entry which is preliminary data.</text>
</comment>